<organism evidence="2 3">
    <name type="scientific">Olea europaea subsp. europaea</name>
    <dbReference type="NCBI Taxonomy" id="158383"/>
    <lineage>
        <taxon>Eukaryota</taxon>
        <taxon>Viridiplantae</taxon>
        <taxon>Streptophyta</taxon>
        <taxon>Embryophyta</taxon>
        <taxon>Tracheophyta</taxon>
        <taxon>Spermatophyta</taxon>
        <taxon>Magnoliopsida</taxon>
        <taxon>eudicotyledons</taxon>
        <taxon>Gunneridae</taxon>
        <taxon>Pentapetalae</taxon>
        <taxon>asterids</taxon>
        <taxon>lamiids</taxon>
        <taxon>Lamiales</taxon>
        <taxon>Oleaceae</taxon>
        <taxon>Oleeae</taxon>
        <taxon>Olea</taxon>
    </lineage>
</organism>
<gene>
    <name evidence="2" type="ORF">OLEA9_A107672</name>
</gene>
<accession>A0A8S0RQ39</accession>
<protein>
    <submittedName>
        <fullName evidence="2">Uncharacterized protein</fullName>
    </submittedName>
</protein>
<sequence>MVAPVNNCGPSVFDVSPAQGALKIADDQGSNYGVRVARGGRKRGASGERLEGRDRGKNCFSGEKGSDSNRGGTELAIVWSADPAAIESEVPAGAGMVTPVSNCSPSVFDICPAQGAIATGEGQGQRLWGPLSPPRSKARRQRGALGGAG</sequence>
<feature type="compositionally biased region" description="Basic and acidic residues" evidence="1">
    <location>
        <begin position="45"/>
        <end position="57"/>
    </location>
</feature>
<feature type="region of interest" description="Disordered" evidence="1">
    <location>
        <begin position="119"/>
        <end position="149"/>
    </location>
</feature>
<keyword evidence="3" id="KW-1185">Reference proteome</keyword>
<comment type="caution">
    <text evidence="2">The sequence shown here is derived from an EMBL/GenBank/DDBJ whole genome shotgun (WGS) entry which is preliminary data.</text>
</comment>
<feature type="region of interest" description="Disordered" evidence="1">
    <location>
        <begin position="39"/>
        <end position="72"/>
    </location>
</feature>
<dbReference type="Gramene" id="OE9A107672T1">
    <property type="protein sequence ID" value="OE9A107672C1"/>
    <property type="gene ID" value="OE9A107672"/>
</dbReference>
<dbReference type="Proteomes" id="UP000594638">
    <property type="component" value="Unassembled WGS sequence"/>
</dbReference>
<evidence type="ECO:0000256" key="1">
    <source>
        <dbReference type="SAM" id="MobiDB-lite"/>
    </source>
</evidence>
<evidence type="ECO:0000313" key="3">
    <source>
        <dbReference type="Proteomes" id="UP000594638"/>
    </source>
</evidence>
<dbReference type="AlphaFoldDB" id="A0A8S0RQ39"/>
<dbReference type="EMBL" id="CACTIH010003684">
    <property type="protein sequence ID" value="CAA2981958.1"/>
    <property type="molecule type" value="Genomic_DNA"/>
</dbReference>
<proteinExistence type="predicted"/>
<reference evidence="2 3" key="1">
    <citation type="submission" date="2019-12" db="EMBL/GenBank/DDBJ databases">
        <authorList>
            <person name="Alioto T."/>
            <person name="Alioto T."/>
            <person name="Gomez Garrido J."/>
        </authorList>
    </citation>
    <scope>NUCLEOTIDE SEQUENCE [LARGE SCALE GENOMIC DNA]</scope>
</reference>
<evidence type="ECO:0000313" key="2">
    <source>
        <dbReference type="EMBL" id="CAA2981958.1"/>
    </source>
</evidence>
<name>A0A8S0RQ39_OLEEU</name>